<dbReference type="Proteomes" id="UP000019474">
    <property type="component" value="Unassembled WGS sequence"/>
</dbReference>
<feature type="domain" description="Peptidase M16 C-terminal" evidence="2">
    <location>
        <begin position="179"/>
        <end position="353"/>
    </location>
</feature>
<dbReference type="InterPro" id="IPR011249">
    <property type="entry name" value="Metalloenz_LuxS/M16"/>
</dbReference>
<dbReference type="Pfam" id="PF00675">
    <property type="entry name" value="Peptidase_M16"/>
    <property type="match status" value="1"/>
</dbReference>
<dbReference type="InterPro" id="IPR011765">
    <property type="entry name" value="Pept_M16_N"/>
</dbReference>
<dbReference type="PANTHER" id="PTHR11851">
    <property type="entry name" value="METALLOPROTEASE"/>
    <property type="match status" value="1"/>
</dbReference>
<keyword evidence="4" id="KW-1185">Reference proteome</keyword>
<dbReference type="PATRIC" id="fig|1221538.3.peg.1222"/>
<organism evidence="3 4">
    <name type="scientific">Fructilactobacillus florum 8D</name>
    <dbReference type="NCBI Taxonomy" id="1221538"/>
    <lineage>
        <taxon>Bacteria</taxon>
        <taxon>Bacillati</taxon>
        <taxon>Bacillota</taxon>
        <taxon>Bacilli</taxon>
        <taxon>Lactobacillales</taxon>
        <taxon>Lactobacillaceae</taxon>
        <taxon>Fructilactobacillus</taxon>
    </lineage>
</organism>
<dbReference type="GO" id="GO:0046872">
    <property type="term" value="F:metal ion binding"/>
    <property type="evidence" value="ECO:0007669"/>
    <property type="project" value="InterPro"/>
</dbReference>
<evidence type="ECO:0000259" key="2">
    <source>
        <dbReference type="Pfam" id="PF05193"/>
    </source>
</evidence>
<protein>
    <submittedName>
        <fullName evidence="3">Peptidase, M16 family</fullName>
    </submittedName>
</protein>
<sequence>MVSHFYPEFNTTVVRKTLTNGLTVILNNKPGFATTYAMVTANFGAADRWINSDDGLKRVPAGLAHFIEHKLFDKQQYDVGNRFAESGADNNAFTSFSQTSYLFSATSAINENLAILADLTLNPYFDEGKVAKEQGIITQEILMYQDDPNSRLYFETLAGLYPETALSDDIAGTSASIQKLTPALLYQTYAQYYQPRNLQLTIVGDFAENKLELAPFAVHRAENPVIDQHQNQQLRQARRAEFASGTTLAKQKFTMKLQRQKVALGFRGRQPKLAKPELVRQDLKLNFFLDAVFSEDSAIYQQLYQTGVIDDTFDYQFVIEPDYQFVWLAADTNQPQVVVKELTKVLQRALQHPELLTKEFALLKREAFGEQLTQMDSVAALANQLGSFTDGYLNIYDETRLIGELSFAEMITSAQEFFANAQTSQTIIA</sequence>
<accession>W9EFZ0</accession>
<dbReference type="AlphaFoldDB" id="W9EFZ0"/>
<evidence type="ECO:0000313" key="3">
    <source>
        <dbReference type="EMBL" id="ETO39885.1"/>
    </source>
</evidence>
<dbReference type="NCBIfam" id="NF047421">
    <property type="entry name" value="YfmH_fam"/>
    <property type="match status" value="1"/>
</dbReference>
<dbReference type="PANTHER" id="PTHR11851:SF134">
    <property type="entry name" value="ZINC-DEPENDENT PROTEASE"/>
    <property type="match status" value="1"/>
</dbReference>
<reference evidence="3 4" key="1">
    <citation type="submission" date="2012-08" db="EMBL/GenBank/DDBJ databases">
        <title>Genome sequencing of Lactobacillus florum 8D.</title>
        <authorList>
            <person name="Kim E.B."/>
            <person name="Marco M.L."/>
        </authorList>
    </citation>
    <scope>NUCLEOTIDE SEQUENCE [LARGE SCALE GENOMIC DNA]</scope>
    <source>
        <strain evidence="3 4">8D</strain>
    </source>
</reference>
<dbReference type="Gene3D" id="3.30.830.10">
    <property type="entry name" value="Metalloenzyme, LuxS/M16 peptidase-like"/>
    <property type="match status" value="2"/>
</dbReference>
<evidence type="ECO:0000259" key="1">
    <source>
        <dbReference type="Pfam" id="PF00675"/>
    </source>
</evidence>
<feature type="domain" description="Peptidase M16 N-terminal" evidence="1">
    <location>
        <begin position="61"/>
        <end position="171"/>
    </location>
</feature>
<comment type="caution">
    <text evidence="3">The sequence shown here is derived from an EMBL/GenBank/DDBJ whole genome shotgun (WGS) entry which is preliminary data.</text>
</comment>
<gene>
    <name evidence="3" type="ORF">B808_1216</name>
</gene>
<dbReference type="Pfam" id="PF05193">
    <property type="entry name" value="Peptidase_M16_C"/>
    <property type="match status" value="1"/>
</dbReference>
<dbReference type="InterPro" id="IPR050361">
    <property type="entry name" value="MPP/UQCRC_Complex"/>
</dbReference>
<name>W9EFZ0_9LACO</name>
<dbReference type="InterPro" id="IPR007863">
    <property type="entry name" value="Peptidase_M16_C"/>
</dbReference>
<proteinExistence type="predicted"/>
<dbReference type="RefSeq" id="WP_009166547.1">
    <property type="nucleotide sequence ID" value="NZ_ALXG01000049.1"/>
</dbReference>
<evidence type="ECO:0000313" key="4">
    <source>
        <dbReference type="Proteomes" id="UP000019474"/>
    </source>
</evidence>
<dbReference type="OrthoDB" id="9811314at2"/>
<dbReference type="SUPFAM" id="SSF63411">
    <property type="entry name" value="LuxS/MPP-like metallohydrolase"/>
    <property type="match status" value="2"/>
</dbReference>
<dbReference type="EMBL" id="ALXG01000049">
    <property type="protein sequence ID" value="ETO39885.1"/>
    <property type="molecule type" value="Genomic_DNA"/>
</dbReference>